<dbReference type="Proteomes" id="UP000120576">
    <property type="component" value="Genome"/>
</dbReference>
<accession>Q14W31</accession>
<dbReference type="KEGG" id="vg:5179419"/>
<name>Q14W31_9VIRU</name>
<dbReference type="GeneID" id="5179419"/>
<dbReference type="OrthoDB" id="13671at10239"/>
<dbReference type="RefSeq" id="YP_656583.1">
    <property type="nucleotide sequence ID" value="NC_008210.1"/>
</dbReference>
<evidence type="ECO:0000313" key="1">
    <source>
        <dbReference type="EMBL" id="ABG25606.1"/>
    </source>
</evidence>
<dbReference type="EMBL" id="DQ665652">
    <property type="protein sequence ID" value="ABG25606.1"/>
    <property type="molecule type" value="Genomic_DNA"/>
</dbReference>
<evidence type="ECO:0000313" key="2">
    <source>
        <dbReference type="Proteomes" id="UP000120576"/>
    </source>
</evidence>
<sequence>MRPLGIKPAPAMDLPDNHFVIGSFSSFLGTSDILLVTQHVNTVYNRHQRIKIVHKGRFKHKRIQNSTVRTTGNRFVTDKKKSFTVDGYKNTRIEFTNAEERSSNYTTNAPSVHHSLYHSFFDLLCLAHGELVEHIRPPIMNNTNYTSCIYGMTNHYMFFIRLFMTDTDFLRPLRFPSCINAVTAETRHAFFTSMYINSQRVEPYNTSRLGSYITGVECYVECDRFLSFFCSKLFLQHRTFLNTANSIAILWLNEVYHMLLPTILPDRPEADTYEWYETFMLRHYTRYANTFPGSCAQLMNQYRSIKNPTFNQCVPFILLRFAVAGWCIDKVWPVVYSYFERIKKAGQSYKDTLTEFRLIIQACVKIAASYKRMSLRDGGNTLWFDGELVLRDVGVRIRDMEDIEGPDQQLLFDGIKSHCTLVYYTVLSSDEKEAASHAGN</sequence>
<reference evidence="1 2" key="1">
    <citation type="journal article" date="2006" name="J. Gen. Virol.">
        <title>Genome sequences of two frog herpesviruses.</title>
        <authorList>
            <person name="Davison A.J."/>
            <person name="Cunningham C."/>
            <person name="Sauerbier W."/>
            <person name="McKinnell R.G."/>
        </authorList>
    </citation>
    <scope>NUCLEOTIDE SEQUENCE [LARGE SCALE GENOMIC DNA]</scope>
    <source>
        <strain evidence="1">ATCC VR-568</strain>
    </source>
</reference>
<protein>
    <submittedName>
        <fullName evidence="1">ORF75</fullName>
    </submittedName>
</protein>
<proteinExistence type="predicted"/>
<organism evidence="1 2">
    <name type="scientific">Ranid herpesvirus 2</name>
    <dbReference type="NCBI Taxonomy" id="389214"/>
    <lineage>
        <taxon>Viruses</taxon>
        <taxon>Duplodnaviria</taxon>
        <taxon>Heunggongvirae</taxon>
        <taxon>Peploviricota</taxon>
        <taxon>Herviviricetes</taxon>
        <taxon>Herpesvirales</taxon>
        <taxon>Alloherpesviridae</taxon>
        <taxon>Batravirus</taxon>
        <taxon>Batravirus ranidallo2</taxon>
    </lineage>
</organism>
<keyword evidence="2" id="KW-1185">Reference proteome</keyword>